<organism evidence="2 3">
    <name type="scientific">Ferrimicrobium acidiphilum</name>
    <dbReference type="NCBI Taxonomy" id="121039"/>
    <lineage>
        <taxon>Bacteria</taxon>
        <taxon>Bacillati</taxon>
        <taxon>Actinomycetota</taxon>
        <taxon>Acidimicrobiia</taxon>
        <taxon>Acidimicrobiales</taxon>
        <taxon>Acidimicrobiaceae</taxon>
        <taxon>Ferrimicrobium</taxon>
    </lineage>
</organism>
<gene>
    <name evidence="2" type="ORF">AB6A68_14315</name>
</gene>
<dbReference type="Pfam" id="PF01548">
    <property type="entry name" value="DEDD_Tnp_IS110"/>
    <property type="match status" value="1"/>
</dbReference>
<evidence type="ECO:0000313" key="3">
    <source>
        <dbReference type="Proteomes" id="UP001560267"/>
    </source>
</evidence>
<dbReference type="PANTHER" id="PTHR33055:SF3">
    <property type="entry name" value="PUTATIVE TRANSPOSASE FOR IS117-RELATED"/>
    <property type="match status" value="1"/>
</dbReference>
<dbReference type="InterPro" id="IPR002525">
    <property type="entry name" value="Transp_IS110-like_N"/>
</dbReference>
<sequence>MESPYDIYCGLDVGKFSHYAVAIGVDGEKLADGEFPQDEVKLCELFTRLADQGRVLVVVDQPNTIGALPVAVAQNLGVDVAYLPGLAMRRAADLYPGNAKTDARDAFIIADTARSMPHTLRAIDKESEVLAALKVLAGFDEDLTHECTRTINRLRNLLLGVSPALERVFSGTRLTQSLVLELFIKYHGPIGLREAGKAKVMRFARSKSTRDPSRLIDEIFEALSQQSVSVSGTAAV</sequence>
<keyword evidence="3" id="KW-1185">Reference proteome</keyword>
<protein>
    <submittedName>
        <fullName evidence="2">IS110 family transposase</fullName>
    </submittedName>
</protein>
<dbReference type="InterPro" id="IPR047650">
    <property type="entry name" value="Transpos_IS110"/>
</dbReference>
<comment type="caution">
    <text evidence="2">The sequence shown here is derived from an EMBL/GenBank/DDBJ whole genome shotgun (WGS) entry which is preliminary data.</text>
</comment>
<feature type="domain" description="Transposase IS110-like N-terminal" evidence="1">
    <location>
        <begin position="9"/>
        <end position="163"/>
    </location>
</feature>
<name>A0ABV3Y5Z1_9ACTN</name>
<dbReference type="PANTHER" id="PTHR33055">
    <property type="entry name" value="TRANSPOSASE FOR INSERTION SEQUENCE ELEMENT IS1111A"/>
    <property type="match status" value="1"/>
</dbReference>
<dbReference type="Proteomes" id="UP001560267">
    <property type="component" value="Unassembled WGS sequence"/>
</dbReference>
<dbReference type="RefSeq" id="WP_369085063.1">
    <property type="nucleotide sequence ID" value="NZ_JBFSHR010000157.1"/>
</dbReference>
<accession>A0ABV3Y5Z1</accession>
<proteinExistence type="predicted"/>
<feature type="non-terminal residue" evidence="2">
    <location>
        <position position="236"/>
    </location>
</feature>
<reference evidence="2 3" key="1">
    <citation type="submission" date="2024-07" db="EMBL/GenBank/DDBJ databases">
        <title>Draft Genome Sequence of Ferrimicrobium acidiphilum Strain YE2023, Isolated from a Pulp of Bioleach Reactor.</title>
        <authorList>
            <person name="Elkina Y.A."/>
            <person name="Bulaeva A.G."/>
            <person name="Beletsky A.V."/>
            <person name="Mardanov A.V."/>
        </authorList>
    </citation>
    <scope>NUCLEOTIDE SEQUENCE [LARGE SCALE GENOMIC DNA]</scope>
    <source>
        <strain evidence="2 3">YE2023</strain>
    </source>
</reference>
<evidence type="ECO:0000259" key="1">
    <source>
        <dbReference type="Pfam" id="PF01548"/>
    </source>
</evidence>
<dbReference type="EMBL" id="JBFSHR010000157">
    <property type="protein sequence ID" value="MEX6430987.1"/>
    <property type="molecule type" value="Genomic_DNA"/>
</dbReference>
<evidence type="ECO:0000313" key="2">
    <source>
        <dbReference type="EMBL" id="MEX6430987.1"/>
    </source>
</evidence>